<gene>
    <name evidence="2" type="ORF">C5167_047307</name>
</gene>
<reference evidence="2 3" key="1">
    <citation type="journal article" date="2018" name="Science">
        <title>The opium poppy genome and morphinan production.</title>
        <authorList>
            <person name="Guo L."/>
            <person name="Winzer T."/>
            <person name="Yang X."/>
            <person name="Li Y."/>
            <person name="Ning Z."/>
            <person name="He Z."/>
            <person name="Teodor R."/>
            <person name="Lu Y."/>
            <person name="Bowser T.A."/>
            <person name="Graham I.A."/>
            <person name="Ye K."/>
        </authorList>
    </citation>
    <scope>NUCLEOTIDE SEQUENCE [LARGE SCALE GENOMIC DNA]</scope>
    <source>
        <strain evidence="3">cv. HN1</strain>
        <tissue evidence="2">Leaves</tissue>
    </source>
</reference>
<accession>A0A4Y7LH03</accession>
<keyword evidence="3" id="KW-1185">Reference proteome</keyword>
<name>A0A4Y7LH03_PAPSO</name>
<feature type="compositionally biased region" description="Polar residues" evidence="1">
    <location>
        <begin position="25"/>
        <end position="36"/>
    </location>
</feature>
<dbReference type="Gramene" id="RZC84526">
    <property type="protein sequence ID" value="RZC84526"/>
    <property type="gene ID" value="C5167_047307"/>
</dbReference>
<dbReference type="EMBL" id="CM010725">
    <property type="protein sequence ID" value="RZC84526.1"/>
    <property type="molecule type" value="Genomic_DNA"/>
</dbReference>
<sequence length="69" mass="7458">MEEKLVVVNPPAPVRPESPDPETQYKVSRSQLNSPTADLDYANSESDEGEGSAAGIGEDQDMCCISWSE</sequence>
<dbReference type="Proteomes" id="UP000316621">
    <property type="component" value="Chromosome 11"/>
</dbReference>
<evidence type="ECO:0000256" key="1">
    <source>
        <dbReference type="SAM" id="MobiDB-lite"/>
    </source>
</evidence>
<organism evidence="2 3">
    <name type="scientific">Papaver somniferum</name>
    <name type="common">Opium poppy</name>
    <dbReference type="NCBI Taxonomy" id="3469"/>
    <lineage>
        <taxon>Eukaryota</taxon>
        <taxon>Viridiplantae</taxon>
        <taxon>Streptophyta</taxon>
        <taxon>Embryophyta</taxon>
        <taxon>Tracheophyta</taxon>
        <taxon>Spermatophyta</taxon>
        <taxon>Magnoliopsida</taxon>
        <taxon>Ranunculales</taxon>
        <taxon>Papaveraceae</taxon>
        <taxon>Papaveroideae</taxon>
        <taxon>Papaver</taxon>
    </lineage>
</organism>
<dbReference type="AlphaFoldDB" id="A0A4Y7LH03"/>
<protein>
    <submittedName>
        <fullName evidence="2">Uncharacterized protein</fullName>
    </submittedName>
</protein>
<proteinExistence type="predicted"/>
<evidence type="ECO:0000313" key="2">
    <source>
        <dbReference type="EMBL" id="RZC84526.1"/>
    </source>
</evidence>
<evidence type="ECO:0000313" key="3">
    <source>
        <dbReference type="Proteomes" id="UP000316621"/>
    </source>
</evidence>
<feature type="region of interest" description="Disordered" evidence="1">
    <location>
        <begin position="1"/>
        <end position="69"/>
    </location>
</feature>